<gene>
    <name evidence="3" type="ORF">NMOB1V02_LOCUS8679</name>
</gene>
<feature type="transmembrane region" description="Helical" evidence="2">
    <location>
        <begin position="322"/>
        <end position="341"/>
    </location>
</feature>
<keyword evidence="4" id="KW-1185">Reference proteome</keyword>
<dbReference type="GO" id="GO:0034976">
    <property type="term" value="P:response to endoplasmic reticulum stress"/>
    <property type="evidence" value="ECO:0007669"/>
    <property type="project" value="TreeGrafter"/>
</dbReference>
<protein>
    <recommendedName>
        <fullName evidence="5">Membralin</fullName>
    </recommendedName>
</protein>
<dbReference type="EMBL" id="CAJPEX010002567">
    <property type="protein sequence ID" value="CAG0921177.1"/>
    <property type="molecule type" value="Genomic_DNA"/>
</dbReference>
<evidence type="ECO:0008006" key="5">
    <source>
        <dbReference type="Google" id="ProtNLM"/>
    </source>
</evidence>
<dbReference type="PANTHER" id="PTHR21650">
    <property type="entry name" value="MEMBRALIN/KINETOCHORE PROTEIN NUF2"/>
    <property type="match status" value="1"/>
</dbReference>
<reference evidence="3" key="1">
    <citation type="submission" date="2020-11" db="EMBL/GenBank/DDBJ databases">
        <authorList>
            <person name="Tran Van P."/>
        </authorList>
    </citation>
    <scope>NUCLEOTIDE SEQUENCE</scope>
</reference>
<dbReference type="Proteomes" id="UP000678499">
    <property type="component" value="Unassembled WGS sequence"/>
</dbReference>
<evidence type="ECO:0000313" key="4">
    <source>
        <dbReference type="Proteomes" id="UP000678499"/>
    </source>
</evidence>
<feature type="transmembrane region" description="Helical" evidence="2">
    <location>
        <begin position="387"/>
        <end position="407"/>
    </location>
</feature>
<dbReference type="GO" id="GO:0005783">
    <property type="term" value="C:endoplasmic reticulum"/>
    <property type="evidence" value="ECO:0007669"/>
    <property type="project" value="TreeGrafter"/>
</dbReference>
<organism evidence="3">
    <name type="scientific">Notodromas monacha</name>
    <dbReference type="NCBI Taxonomy" id="399045"/>
    <lineage>
        <taxon>Eukaryota</taxon>
        <taxon>Metazoa</taxon>
        <taxon>Ecdysozoa</taxon>
        <taxon>Arthropoda</taxon>
        <taxon>Crustacea</taxon>
        <taxon>Oligostraca</taxon>
        <taxon>Ostracoda</taxon>
        <taxon>Podocopa</taxon>
        <taxon>Podocopida</taxon>
        <taxon>Cypridocopina</taxon>
        <taxon>Cypridoidea</taxon>
        <taxon>Cyprididae</taxon>
        <taxon>Notodromas</taxon>
    </lineage>
</organism>
<evidence type="ECO:0000256" key="2">
    <source>
        <dbReference type="SAM" id="Phobius"/>
    </source>
</evidence>
<feature type="region of interest" description="Disordered" evidence="1">
    <location>
        <begin position="1"/>
        <end position="28"/>
    </location>
</feature>
<accession>A0A7R9BVU9</accession>
<keyword evidence="2" id="KW-1133">Transmembrane helix</keyword>
<feature type="transmembrane region" description="Helical" evidence="2">
    <location>
        <begin position="65"/>
        <end position="85"/>
    </location>
</feature>
<evidence type="ECO:0000256" key="1">
    <source>
        <dbReference type="SAM" id="MobiDB-lite"/>
    </source>
</evidence>
<feature type="region of interest" description="Disordered" evidence="1">
    <location>
        <begin position="627"/>
        <end position="687"/>
    </location>
</feature>
<evidence type="ECO:0000313" key="3">
    <source>
        <dbReference type="EMBL" id="CAD7281025.1"/>
    </source>
</evidence>
<name>A0A7R9BVU9_9CRUS</name>
<keyword evidence="2" id="KW-0812">Transmembrane</keyword>
<keyword evidence="2" id="KW-0472">Membrane</keyword>
<dbReference type="PANTHER" id="PTHR21650:SF4">
    <property type="entry name" value="MEMBRALIN"/>
    <property type="match status" value="1"/>
</dbReference>
<dbReference type="GO" id="GO:1904294">
    <property type="term" value="P:positive regulation of ERAD pathway"/>
    <property type="evidence" value="ECO:0007669"/>
    <property type="project" value="TreeGrafter"/>
</dbReference>
<dbReference type="AlphaFoldDB" id="A0A7R9BVU9"/>
<feature type="transmembrane region" description="Helical" evidence="2">
    <location>
        <begin position="460"/>
        <end position="482"/>
    </location>
</feature>
<dbReference type="InterPro" id="IPR019144">
    <property type="entry name" value="Membralin"/>
</dbReference>
<proteinExistence type="predicted"/>
<sequence length="687" mass="75893">MATLQPNQPPTAGNEARQPTPNPVPVGARPAAATVRDRIFHAIFFRVACQYAQVMPKSMRRFVEFFVLMKALFLLSMLAYMHIIFSRSPTNCLDHIKDTWPRDGILRVEIAIPPGPKSDIPVRTDEIRVPDEVLAGKSKHDLATLLGHRSSGVTVSDVCPARNVMNDSIGIGQDANHDVAKVRSSKPVTNGIPGAKSFLETILGISINSGNNFESDSDDPESSAFEGYVVEYSLEYGFLRLPASVRKRLGIPVMVARLNPREDACFGDQLSKWILERLLGYDDVLMASVKSIAEGENSKGYVRNVVTGEHFRFVSTWVTQTSYLAAAIIMILFVSSAIEISRIYPNSAHKMIFPQTLGISMLLRYSHHQIFVFIVDLLNMLEFNVSISFPAAPLFTVILALVGMEAIMSEFFNDTSTAFYIILIVWMADQYDAICCHAAITKRHWLRFFYLYHFAFYAYHYRYNGLYSGLALVRELFQYMIVQSLRLLRSMKITDLVPNFLGSQNGSKLPAEIGHPFHDQMVNDCYTHSMLYFFHHYELPLILQHVRFAEMVRSGLSPNSASASGAAAVAAAASLSASTQANEENSALGRPLWRRFIAHHRGRVVNARVVGTPAVVEVQAMQEDVEVVVPEPPSPTNVTESAVPRHEAAAPSPVPAAPSPPSSSPSSSSQDKEPVDSGGTGVHDSAS</sequence>
<dbReference type="OrthoDB" id="6779347at2759"/>
<dbReference type="Pfam" id="PF09746">
    <property type="entry name" value="Membralin"/>
    <property type="match status" value="2"/>
</dbReference>
<dbReference type="EMBL" id="OA884604">
    <property type="protein sequence ID" value="CAD7281025.1"/>
    <property type="molecule type" value="Genomic_DNA"/>
</dbReference>
<feature type="compositionally biased region" description="Pro residues" evidence="1">
    <location>
        <begin position="652"/>
        <end position="663"/>
    </location>
</feature>